<name>A0A327NFG9_9BACT</name>
<dbReference type="InterPro" id="IPR010559">
    <property type="entry name" value="Sig_transdc_His_kin_internal"/>
</dbReference>
<evidence type="ECO:0000259" key="2">
    <source>
        <dbReference type="Pfam" id="PF06580"/>
    </source>
</evidence>
<keyword evidence="1" id="KW-0812">Transmembrane</keyword>
<evidence type="ECO:0000313" key="4">
    <source>
        <dbReference type="Proteomes" id="UP000249016"/>
    </source>
</evidence>
<dbReference type="Proteomes" id="UP000249016">
    <property type="component" value="Unassembled WGS sequence"/>
</dbReference>
<sequence>MFTTHVGTTFILFYIYGYWVVPSLLSSLVYYRATRILIWPKIVYVVLASLSLFVIFNIYDYYLFTYAVDHYQPVSAYIKRYYDLLQQTGPYGIVTNYSLVTFVWAYNLSYVLFPILIRCIREAISWGVESVVQREQNRTLIQNQLHLLKFQINPHFLFNVFNNILALIQRTNREAADLLRRLSNMMHYTLYDTDKNFVPLAGELKFLENYIEIEKSRHFNPEKITFTVSGDPESFSTPPLLLITFIENAFKHGLNNSSGDAWVSIDLQIDSNRRQLLAKLRNSFTKTTNTSINTGGGVGLANARQRLNLLFPSNQYSLTVQEHSNVYEVMLKIPLHFVENNPHDHAYQLSNY</sequence>
<dbReference type="InterPro" id="IPR050640">
    <property type="entry name" value="Bact_2-comp_sensor_kinase"/>
</dbReference>
<feature type="transmembrane region" description="Helical" evidence="1">
    <location>
        <begin position="97"/>
        <end position="117"/>
    </location>
</feature>
<keyword evidence="1" id="KW-1133">Transmembrane helix</keyword>
<dbReference type="OrthoDB" id="9792992at2"/>
<dbReference type="PANTHER" id="PTHR34220">
    <property type="entry name" value="SENSOR HISTIDINE KINASE YPDA"/>
    <property type="match status" value="1"/>
</dbReference>
<dbReference type="GO" id="GO:0000155">
    <property type="term" value="F:phosphorelay sensor kinase activity"/>
    <property type="evidence" value="ECO:0007669"/>
    <property type="project" value="InterPro"/>
</dbReference>
<evidence type="ECO:0000256" key="1">
    <source>
        <dbReference type="SAM" id="Phobius"/>
    </source>
</evidence>
<feature type="transmembrane region" description="Helical" evidence="1">
    <location>
        <begin position="6"/>
        <end position="30"/>
    </location>
</feature>
<dbReference type="RefSeq" id="WP_111351174.1">
    <property type="nucleotide sequence ID" value="NZ_QLII01000003.1"/>
</dbReference>
<dbReference type="Pfam" id="PF06580">
    <property type="entry name" value="His_kinase"/>
    <property type="match status" value="1"/>
</dbReference>
<dbReference type="GO" id="GO:0016020">
    <property type="term" value="C:membrane"/>
    <property type="evidence" value="ECO:0007669"/>
    <property type="project" value="InterPro"/>
</dbReference>
<keyword evidence="4" id="KW-1185">Reference proteome</keyword>
<dbReference type="PANTHER" id="PTHR34220:SF7">
    <property type="entry name" value="SENSOR HISTIDINE KINASE YPDA"/>
    <property type="match status" value="1"/>
</dbReference>
<evidence type="ECO:0000313" key="3">
    <source>
        <dbReference type="EMBL" id="RAI72999.1"/>
    </source>
</evidence>
<feature type="transmembrane region" description="Helical" evidence="1">
    <location>
        <begin position="42"/>
        <end position="64"/>
    </location>
</feature>
<feature type="domain" description="Signal transduction histidine kinase internal region" evidence="2">
    <location>
        <begin position="144"/>
        <end position="218"/>
    </location>
</feature>
<dbReference type="AlphaFoldDB" id="A0A327NFG9"/>
<dbReference type="EMBL" id="QLII01000003">
    <property type="protein sequence ID" value="RAI72999.1"/>
    <property type="molecule type" value="Genomic_DNA"/>
</dbReference>
<gene>
    <name evidence="3" type="ORF">HMF3257_38440</name>
</gene>
<organism evidence="3 4">
    <name type="scientific">Spirosoma telluris</name>
    <dbReference type="NCBI Taxonomy" id="2183553"/>
    <lineage>
        <taxon>Bacteria</taxon>
        <taxon>Pseudomonadati</taxon>
        <taxon>Bacteroidota</taxon>
        <taxon>Cytophagia</taxon>
        <taxon>Cytophagales</taxon>
        <taxon>Cytophagaceae</taxon>
        <taxon>Spirosoma</taxon>
    </lineage>
</organism>
<comment type="caution">
    <text evidence="3">The sequence shown here is derived from an EMBL/GenBank/DDBJ whole genome shotgun (WGS) entry which is preliminary data.</text>
</comment>
<proteinExistence type="predicted"/>
<accession>A0A327NFG9</accession>
<reference evidence="3 4" key="1">
    <citation type="submission" date="2018-06" db="EMBL/GenBank/DDBJ databases">
        <title>Spirosoma sp. HMF3257 Genome sequencing and assembly.</title>
        <authorList>
            <person name="Kang H."/>
            <person name="Cha I."/>
            <person name="Kim H."/>
            <person name="Kang J."/>
            <person name="Joh K."/>
        </authorList>
    </citation>
    <scope>NUCLEOTIDE SEQUENCE [LARGE SCALE GENOMIC DNA]</scope>
    <source>
        <strain evidence="3 4">HMF3257</strain>
    </source>
</reference>
<protein>
    <recommendedName>
        <fullName evidence="2">Signal transduction histidine kinase internal region domain-containing protein</fullName>
    </recommendedName>
</protein>
<keyword evidence="1" id="KW-0472">Membrane</keyword>